<accession>C0QDK9</accession>
<evidence type="ECO:0000313" key="1">
    <source>
        <dbReference type="EMBL" id="ACN15273.1"/>
    </source>
</evidence>
<dbReference type="HOGENOM" id="CLU_171553_0_0_7"/>
<protein>
    <submittedName>
        <fullName evidence="1">Uncharacterized protein</fullName>
    </submittedName>
</protein>
<dbReference type="RefSeq" id="WP_015904043.1">
    <property type="nucleotide sequence ID" value="NC_012108.1"/>
</dbReference>
<keyword evidence="2" id="KW-1185">Reference proteome</keyword>
<name>C0QDK9_DESAH</name>
<sequence length="100" mass="11107">MKIPFKDLVLKAKKNLVSIYKIADEVARGKAVDAIEAELEELEHVFALLVQGAFVGIPSPPMQISLSLLPLMEREILLMTEKIDTANEPLSHLFSTFDVS</sequence>
<reference evidence="1 2" key="1">
    <citation type="journal article" date="2009" name="Environ. Microbiol.">
        <title>Genome sequence of Desulfobacterium autotrophicum HRM2, a marine sulfate reducer oxidizing organic carbon completely to carbon dioxide.</title>
        <authorList>
            <person name="Strittmatter A.W."/>
            <person name="Liesegang H."/>
            <person name="Rabus R."/>
            <person name="Decker I."/>
            <person name="Amann J."/>
            <person name="Andres S."/>
            <person name="Henne A."/>
            <person name="Fricke W.F."/>
            <person name="Martinez-Arias R."/>
            <person name="Bartels D."/>
            <person name="Goesmann A."/>
            <person name="Krause L."/>
            <person name="Puehler A."/>
            <person name="Klenk H.P."/>
            <person name="Richter M."/>
            <person name="Schuler M."/>
            <person name="Gloeckner F.O."/>
            <person name="Meyerdierks A."/>
            <person name="Gottschalk G."/>
            <person name="Amann R."/>
        </authorList>
    </citation>
    <scope>NUCLEOTIDE SEQUENCE [LARGE SCALE GENOMIC DNA]</scope>
    <source>
        <strain evidence="2">ATCC 43914 / DSM 3382 / HRM2</strain>
    </source>
</reference>
<dbReference type="STRING" id="177437.HRM2_21750"/>
<dbReference type="InterPro" id="IPR058303">
    <property type="entry name" value="DUF7990"/>
</dbReference>
<evidence type="ECO:0000313" key="2">
    <source>
        <dbReference type="Proteomes" id="UP000000442"/>
    </source>
</evidence>
<dbReference type="OrthoDB" id="5421860at2"/>
<organism evidence="1 2">
    <name type="scientific">Desulforapulum autotrophicum (strain ATCC 43914 / DSM 3382 / VKM B-1955 / HRM2)</name>
    <name type="common">Desulfobacterium autotrophicum</name>
    <dbReference type="NCBI Taxonomy" id="177437"/>
    <lineage>
        <taxon>Bacteria</taxon>
        <taxon>Pseudomonadati</taxon>
        <taxon>Thermodesulfobacteriota</taxon>
        <taxon>Desulfobacteria</taxon>
        <taxon>Desulfobacterales</taxon>
        <taxon>Desulfobacteraceae</taxon>
        <taxon>Desulforapulum</taxon>
    </lineage>
</organism>
<dbReference type="Proteomes" id="UP000000442">
    <property type="component" value="Chromosome"/>
</dbReference>
<dbReference type="EMBL" id="CP001087">
    <property type="protein sequence ID" value="ACN15273.1"/>
    <property type="molecule type" value="Genomic_DNA"/>
</dbReference>
<proteinExistence type="predicted"/>
<gene>
    <name evidence="1" type="ordered locus">HRM2_21750</name>
</gene>
<dbReference type="KEGG" id="dat:HRM2_21750"/>
<dbReference type="Pfam" id="PF25952">
    <property type="entry name" value="DUF7990"/>
    <property type="match status" value="1"/>
</dbReference>
<dbReference type="AlphaFoldDB" id="C0QDK9"/>
<dbReference type="eggNOG" id="ENOG503361Q">
    <property type="taxonomic scope" value="Bacteria"/>
</dbReference>